<feature type="region of interest" description="Disordered" evidence="1">
    <location>
        <begin position="1"/>
        <end position="162"/>
    </location>
</feature>
<evidence type="ECO:0000313" key="2">
    <source>
        <dbReference type="EMBL" id="CAA9560835.1"/>
    </source>
</evidence>
<sequence>GASSGVFGRARRVGPRLPHPDGRRRTGPGRPPRPIPDRAGLDFAGRPCSAAPRVGKLGHPTSVPAGKRGPAPSPPPPPPPLPRHLRRHRPAPAAGPRPADLRLQRLVAPRDPARGHSPPLLLPFPGPVPLGGCRLPRSRPSARRRPTRPRGGLRCPAADGST</sequence>
<gene>
    <name evidence="2" type="ORF">AVDCRST_MAG70-1650</name>
</gene>
<protein>
    <submittedName>
        <fullName evidence="2">Glycosyltransferase</fullName>
    </submittedName>
</protein>
<keyword evidence="2" id="KW-0808">Transferase</keyword>
<dbReference type="EMBL" id="CADCWH010000262">
    <property type="protein sequence ID" value="CAA9560835.1"/>
    <property type="molecule type" value="Genomic_DNA"/>
</dbReference>
<feature type="compositionally biased region" description="Basic residues" evidence="1">
    <location>
        <begin position="136"/>
        <end position="148"/>
    </location>
</feature>
<reference evidence="2" key="1">
    <citation type="submission" date="2020-02" db="EMBL/GenBank/DDBJ databases">
        <authorList>
            <person name="Meier V. D."/>
        </authorList>
    </citation>
    <scope>NUCLEOTIDE SEQUENCE</scope>
    <source>
        <strain evidence="2">AVDCRST_MAG70</strain>
    </source>
</reference>
<proteinExistence type="predicted"/>
<organism evidence="2">
    <name type="scientific">uncultured Thermomicrobiales bacterium</name>
    <dbReference type="NCBI Taxonomy" id="1645740"/>
    <lineage>
        <taxon>Bacteria</taxon>
        <taxon>Pseudomonadati</taxon>
        <taxon>Thermomicrobiota</taxon>
        <taxon>Thermomicrobia</taxon>
        <taxon>Thermomicrobiales</taxon>
        <taxon>environmental samples</taxon>
    </lineage>
</organism>
<name>A0A6J4UZS8_9BACT</name>
<dbReference type="GO" id="GO:0016740">
    <property type="term" value="F:transferase activity"/>
    <property type="evidence" value="ECO:0007669"/>
    <property type="project" value="UniProtKB-KW"/>
</dbReference>
<feature type="non-terminal residue" evidence="2">
    <location>
        <position position="1"/>
    </location>
</feature>
<dbReference type="AlphaFoldDB" id="A0A6J4UZS8"/>
<feature type="compositionally biased region" description="Pro residues" evidence="1">
    <location>
        <begin position="71"/>
        <end position="82"/>
    </location>
</feature>
<accession>A0A6J4UZS8</accession>
<feature type="non-terminal residue" evidence="2">
    <location>
        <position position="162"/>
    </location>
</feature>
<evidence type="ECO:0000256" key="1">
    <source>
        <dbReference type="SAM" id="MobiDB-lite"/>
    </source>
</evidence>